<dbReference type="Pfam" id="PF13421">
    <property type="entry name" value="Band_7_1"/>
    <property type="match status" value="1"/>
</dbReference>
<dbReference type="InterPro" id="IPR033880">
    <property type="entry name" value="SPFH_YdjI"/>
</dbReference>
<evidence type="ECO:0000259" key="2">
    <source>
        <dbReference type="Pfam" id="PF13421"/>
    </source>
</evidence>
<protein>
    <submittedName>
        <fullName evidence="3">SPFH domain-containing protein</fullName>
    </submittedName>
</protein>
<dbReference type="CDD" id="cd03408">
    <property type="entry name" value="SPFH_like_u1"/>
    <property type="match status" value="1"/>
</dbReference>
<dbReference type="Proteomes" id="UP000603234">
    <property type="component" value="Unassembled WGS sequence"/>
</dbReference>
<name>A0ABR6WS33_9FIRM</name>
<dbReference type="PANTHER" id="PTHR37826:SF2">
    <property type="entry name" value="ZINC-RIBBON DOMAIN-CONTAINING PROTEIN"/>
    <property type="match status" value="1"/>
</dbReference>
<proteinExistence type="predicted"/>
<organism evidence="3 4">
    <name type="scientific">Acetobacterium fimetarium</name>
    <dbReference type="NCBI Taxonomy" id="52691"/>
    <lineage>
        <taxon>Bacteria</taxon>
        <taxon>Bacillati</taxon>
        <taxon>Bacillota</taxon>
        <taxon>Clostridia</taxon>
        <taxon>Eubacteriales</taxon>
        <taxon>Eubacteriaceae</taxon>
        <taxon>Acetobacterium</taxon>
    </lineage>
</organism>
<evidence type="ECO:0000313" key="3">
    <source>
        <dbReference type="EMBL" id="MBC3803340.1"/>
    </source>
</evidence>
<evidence type="ECO:0000259" key="1">
    <source>
        <dbReference type="Pfam" id="PF09851"/>
    </source>
</evidence>
<dbReference type="PANTHER" id="PTHR37826">
    <property type="entry name" value="FLOTILLIN BAND_7_5 DOMAIN PROTEIN"/>
    <property type="match status" value="1"/>
</dbReference>
<dbReference type="Pfam" id="PF09851">
    <property type="entry name" value="SHOCT"/>
    <property type="match status" value="1"/>
</dbReference>
<dbReference type="EMBL" id="WJBC01000002">
    <property type="protein sequence ID" value="MBC3803340.1"/>
    <property type="molecule type" value="Genomic_DNA"/>
</dbReference>
<dbReference type="InterPro" id="IPR018649">
    <property type="entry name" value="SHOCT"/>
</dbReference>
<feature type="domain" description="SHOCT" evidence="1">
    <location>
        <begin position="346"/>
        <end position="372"/>
    </location>
</feature>
<sequence>MGIINAFIDSVGGAFADQWKELITAGHFDEHTTVAPGILKTNNNGRGVNTLGSIDVISNGSKIFIPENTAAFIFSQAGIENIITTPGGFEYQEGEESLFDGNDMETSVFTQAEDRIGYGGISSMEKRVAFVNLREIRDIKFGTRGPQVYNDLYYGCDLEIYAYGGFSIKIVDPEKFIKNFVPANTNSYSFDDPKVRAQILSEFLQSFIAALNSLSTIYRISMLPGQAVEISKRISEDSYNAGTWKERFGFVLVQVAVENIEFSPESRELVKQFSANKMSMKAYDDVSQRTANIAAQQNIAQGILVNGLGNGGDMLLGMNMAQNIGPQGQPVATPSSSMSFDEQIETLKKLKELVDMGVLTQEEFAAKKKEIMGL</sequence>
<reference evidence="3 4" key="1">
    <citation type="journal article" date="2020" name="mSystems">
        <title>Defining Genomic and Predicted Metabolic Features of the Acetobacterium Genus.</title>
        <authorList>
            <person name="Ross D.E."/>
            <person name="Marshall C.W."/>
            <person name="Gulliver D."/>
            <person name="May H.D."/>
            <person name="Norman R.S."/>
        </authorList>
    </citation>
    <scope>NUCLEOTIDE SEQUENCE [LARGE SCALE GENOMIC DNA]</scope>
    <source>
        <strain evidence="3 4">DSM 8238</strain>
    </source>
</reference>
<accession>A0ABR6WS33</accession>
<feature type="domain" description="SPFH" evidence="2">
    <location>
        <begin position="117"/>
        <end position="272"/>
    </location>
</feature>
<comment type="caution">
    <text evidence="3">The sequence shown here is derived from an EMBL/GenBank/DDBJ whole genome shotgun (WGS) entry which is preliminary data.</text>
</comment>
<evidence type="ECO:0000313" key="4">
    <source>
        <dbReference type="Proteomes" id="UP000603234"/>
    </source>
</evidence>
<keyword evidence="4" id="KW-1185">Reference proteome</keyword>
<gene>
    <name evidence="3" type="ORF">GH808_02645</name>
</gene>